<protein>
    <recommendedName>
        <fullName evidence="1">Glycosyl hydrolase family 92 N-terminal domain-containing protein</fullName>
    </recommendedName>
</protein>
<accession>X1VL29</accession>
<name>X1VL29_9ZZZZ</name>
<dbReference type="InterPro" id="IPR014718">
    <property type="entry name" value="GH-type_carb-bd"/>
</dbReference>
<dbReference type="Pfam" id="PF17678">
    <property type="entry name" value="Glyco_hydro_92N"/>
    <property type="match status" value="1"/>
</dbReference>
<organism evidence="2">
    <name type="scientific">marine sediment metagenome</name>
    <dbReference type="NCBI Taxonomy" id="412755"/>
    <lineage>
        <taxon>unclassified sequences</taxon>
        <taxon>metagenomes</taxon>
        <taxon>ecological metagenomes</taxon>
    </lineage>
</organism>
<dbReference type="Gene3D" id="2.70.98.10">
    <property type="match status" value="1"/>
</dbReference>
<feature type="non-terminal residue" evidence="2">
    <location>
        <position position="1"/>
    </location>
</feature>
<dbReference type="GO" id="GO:0030246">
    <property type="term" value="F:carbohydrate binding"/>
    <property type="evidence" value="ECO:0007669"/>
    <property type="project" value="InterPro"/>
</dbReference>
<comment type="caution">
    <text evidence="2">The sequence shown here is derived from an EMBL/GenBank/DDBJ whole genome shotgun (WGS) entry which is preliminary data.</text>
</comment>
<evidence type="ECO:0000259" key="1">
    <source>
        <dbReference type="Pfam" id="PF17678"/>
    </source>
</evidence>
<feature type="domain" description="Glycosyl hydrolase family 92 N-terminal" evidence="1">
    <location>
        <begin position="2"/>
        <end position="39"/>
    </location>
</feature>
<gene>
    <name evidence="2" type="ORF">S12H4_63140</name>
</gene>
<reference evidence="2" key="1">
    <citation type="journal article" date="2014" name="Front. Microbiol.">
        <title>High frequency of phylogenetically diverse reductive dehalogenase-homologous genes in deep subseafloor sedimentary metagenomes.</title>
        <authorList>
            <person name="Kawai M."/>
            <person name="Futagami T."/>
            <person name="Toyoda A."/>
            <person name="Takaki Y."/>
            <person name="Nishi S."/>
            <person name="Hori S."/>
            <person name="Arai W."/>
            <person name="Tsubouchi T."/>
            <person name="Morono Y."/>
            <person name="Uchiyama I."/>
            <person name="Ito T."/>
            <person name="Fujiyama A."/>
            <person name="Inagaki F."/>
            <person name="Takami H."/>
        </authorList>
    </citation>
    <scope>NUCLEOTIDE SEQUENCE</scope>
    <source>
        <strain evidence="2">Expedition CK06-06</strain>
    </source>
</reference>
<feature type="non-terminal residue" evidence="2">
    <location>
        <position position="53"/>
    </location>
</feature>
<evidence type="ECO:0000313" key="2">
    <source>
        <dbReference type="EMBL" id="GAJ16431.1"/>
    </source>
</evidence>
<sequence>YLADYDVTSEITPTERAAMFRFTFPENEQSYVLVDAFDRGSYVKLIPSENKVV</sequence>
<proteinExistence type="predicted"/>
<dbReference type="AlphaFoldDB" id="X1VL29"/>
<dbReference type="EMBL" id="BARW01042755">
    <property type="protein sequence ID" value="GAJ16431.1"/>
    <property type="molecule type" value="Genomic_DNA"/>
</dbReference>
<dbReference type="InterPro" id="IPR041371">
    <property type="entry name" value="GH92_N"/>
</dbReference>